<evidence type="ECO:0000313" key="8">
    <source>
        <dbReference type="EMBL" id="RZB80743.1"/>
    </source>
</evidence>
<evidence type="ECO:0000256" key="3">
    <source>
        <dbReference type="ARBA" id="ARBA00022538"/>
    </source>
</evidence>
<dbReference type="GO" id="GO:0006813">
    <property type="term" value="P:potassium ion transport"/>
    <property type="evidence" value="ECO:0007669"/>
    <property type="project" value="UniProtKB-KW"/>
</dbReference>
<dbReference type="EMBL" id="KN656873">
    <property type="protein sequence ID" value="KHN22783.1"/>
    <property type="molecule type" value="Genomic_DNA"/>
</dbReference>
<feature type="transmembrane region" description="Helical" evidence="6">
    <location>
        <begin position="59"/>
        <end position="80"/>
    </location>
</feature>
<evidence type="ECO:0000313" key="7">
    <source>
        <dbReference type="EMBL" id="KHN22783.1"/>
    </source>
</evidence>
<keyword evidence="6" id="KW-1133">Transmembrane helix</keyword>
<dbReference type="Proteomes" id="UP000289340">
    <property type="component" value="Chromosome 11"/>
</dbReference>
<dbReference type="GO" id="GO:0016020">
    <property type="term" value="C:membrane"/>
    <property type="evidence" value="ECO:0007669"/>
    <property type="project" value="UniProtKB-SubCell"/>
</dbReference>
<evidence type="ECO:0000256" key="4">
    <source>
        <dbReference type="ARBA" id="ARBA00022958"/>
    </source>
</evidence>
<name>A0A0B2QSK6_GLYSO</name>
<keyword evidence="2" id="KW-0813">Transport</keyword>
<dbReference type="InterPro" id="IPR050794">
    <property type="entry name" value="CPA2_transporter"/>
</dbReference>
<evidence type="ECO:0000313" key="9">
    <source>
        <dbReference type="Proteomes" id="UP000289340"/>
    </source>
</evidence>
<dbReference type="InterPro" id="IPR038770">
    <property type="entry name" value="Na+/solute_symporter_sf"/>
</dbReference>
<reference evidence="8 9" key="2">
    <citation type="submission" date="2018-09" db="EMBL/GenBank/DDBJ databases">
        <title>A high-quality reference genome of wild soybean provides a powerful tool to mine soybean genomes.</title>
        <authorList>
            <person name="Xie M."/>
            <person name="Chung C.Y.L."/>
            <person name="Li M.-W."/>
            <person name="Wong F.-L."/>
            <person name="Chan T.-F."/>
            <person name="Lam H.-M."/>
        </authorList>
    </citation>
    <scope>NUCLEOTIDE SEQUENCE [LARGE SCALE GENOMIC DNA]</scope>
    <source>
        <strain evidence="9">cv. W05</strain>
        <tissue evidence="8">Hypocotyl of etiolated seedlings</tissue>
    </source>
</reference>
<keyword evidence="5" id="KW-0406">Ion transport</keyword>
<dbReference type="GO" id="GO:0006885">
    <property type="term" value="P:regulation of pH"/>
    <property type="evidence" value="ECO:0007669"/>
    <property type="project" value="TreeGrafter"/>
</dbReference>
<evidence type="ECO:0000256" key="2">
    <source>
        <dbReference type="ARBA" id="ARBA00022448"/>
    </source>
</evidence>
<evidence type="ECO:0000256" key="1">
    <source>
        <dbReference type="ARBA" id="ARBA00004141"/>
    </source>
</evidence>
<dbReference type="AlphaFoldDB" id="A0A0B2QSK6"/>
<dbReference type="PANTHER" id="PTHR32468:SF164">
    <property type="entry name" value="OS05G0485000 PROTEIN"/>
    <property type="match status" value="1"/>
</dbReference>
<protein>
    <submittedName>
        <fullName evidence="7">Cation/H(+) antiporter 20</fullName>
    </submittedName>
</protein>
<keyword evidence="6" id="KW-0812">Transmembrane</keyword>
<dbReference type="GO" id="GO:0098662">
    <property type="term" value="P:inorganic cation transmembrane transport"/>
    <property type="evidence" value="ECO:0007669"/>
    <property type="project" value="TreeGrafter"/>
</dbReference>
<reference evidence="7" key="1">
    <citation type="submission" date="2014-07" db="EMBL/GenBank/DDBJ databases">
        <title>Identification of a novel salt tolerance gene in wild soybean by whole-genome sequencing.</title>
        <authorList>
            <person name="Lam H.-M."/>
            <person name="Qi X."/>
            <person name="Li M.-W."/>
            <person name="Liu X."/>
            <person name="Xie M."/>
            <person name="Ni M."/>
            <person name="Xu X."/>
        </authorList>
    </citation>
    <scope>NUCLEOTIDE SEQUENCE [LARGE SCALE GENOMIC DNA]</scope>
    <source>
        <tissue evidence="7">Root</tissue>
    </source>
</reference>
<keyword evidence="9" id="KW-1185">Reference proteome</keyword>
<comment type="subcellular location">
    <subcellularLocation>
        <location evidence="1">Membrane</location>
        <topology evidence="1">Multi-pass membrane protein</topology>
    </subcellularLocation>
</comment>
<keyword evidence="4" id="KW-0630">Potassium</keyword>
<dbReference type="GO" id="GO:0012505">
    <property type="term" value="C:endomembrane system"/>
    <property type="evidence" value="ECO:0007669"/>
    <property type="project" value="TreeGrafter"/>
</dbReference>
<evidence type="ECO:0000256" key="5">
    <source>
        <dbReference type="ARBA" id="ARBA00023065"/>
    </source>
</evidence>
<accession>A0A0B2QSK6</accession>
<dbReference type="Gene3D" id="1.20.1530.20">
    <property type="match status" value="1"/>
</dbReference>
<sequence length="124" mass="13994">MSLNSSCIFNIDEGKPGRQPHSQCHACWNYQGRHVGSFICHSTVNQINSKGIWFGDDPLAYYLPVFLLQVFLMFIFSRFIHLILNPSGQPSFVSQIIGGLTLGSSILGHNTAFMTRFSHQKEEM</sequence>
<organism evidence="7">
    <name type="scientific">Glycine soja</name>
    <name type="common">Wild soybean</name>
    <dbReference type="NCBI Taxonomy" id="3848"/>
    <lineage>
        <taxon>Eukaryota</taxon>
        <taxon>Viridiplantae</taxon>
        <taxon>Streptophyta</taxon>
        <taxon>Embryophyta</taxon>
        <taxon>Tracheophyta</taxon>
        <taxon>Spermatophyta</taxon>
        <taxon>Magnoliopsida</taxon>
        <taxon>eudicotyledons</taxon>
        <taxon>Gunneridae</taxon>
        <taxon>Pentapetalae</taxon>
        <taxon>rosids</taxon>
        <taxon>fabids</taxon>
        <taxon>Fabales</taxon>
        <taxon>Fabaceae</taxon>
        <taxon>Papilionoideae</taxon>
        <taxon>50 kb inversion clade</taxon>
        <taxon>NPAAA clade</taxon>
        <taxon>indigoferoid/millettioid clade</taxon>
        <taxon>Phaseoleae</taxon>
        <taxon>Glycine</taxon>
        <taxon>Glycine subgen. Soja</taxon>
    </lineage>
</organism>
<keyword evidence="3" id="KW-0633">Potassium transport</keyword>
<gene>
    <name evidence="8" type="ORF">D0Y65_030452</name>
    <name evidence="7" type="ORF">glysoja_026751</name>
</gene>
<evidence type="ECO:0000256" key="6">
    <source>
        <dbReference type="SAM" id="Phobius"/>
    </source>
</evidence>
<dbReference type="PANTHER" id="PTHR32468">
    <property type="entry name" value="CATION/H + ANTIPORTER"/>
    <property type="match status" value="1"/>
</dbReference>
<feature type="transmembrane region" description="Helical" evidence="6">
    <location>
        <begin position="92"/>
        <end position="114"/>
    </location>
</feature>
<dbReference type="Proteomes" id="UP000053555">
    <property type="component" value="Unassembled WGS sequence"/>
</dbReference>
<dbReference type="EMBL" id="QZWG01000011">
    <property type="protein sequence ID" value="RZB80743.1"/>
    <property type="molecule type" value="Genomic_DNA"/>
</dbReference>
<proteinExistence type="predicted"/>
<keyword evidence="6" id="KW-0472">Membrane</keyword>